<dbReference type="Pfam" id="PF04434">
    <property type="entry name" value="SWIM"/>
    <property type="match status" value="1"/>
</dbReference>
<evidence type="ECO:0000259" key="2">
    <source>
        <dbReference type="PROSITE" id="PS50966"/>
    </source>
</evidence>
<gene>
    <name evidence="3" type="ORF">CHH67_07020</name>
</gene>
<dbReference type="PROSITE" id="PS50966">
    <property type="entry name" value="ZF_SWIM"/>
    <property type="match status" value="1"/>
</dbReference>
<dbReference type="InterPro" id="IPR007527">
    <property type="entry name" value="Znf_SWIM"/>
</dbReference>
<dbReference type="GO" id="GO:0008270">
    <property type="term" value="F:zinc ion binding"/>
    <property type="evidence" value="ECO:0007669"/>
    <property type="project" value="UniProtKB-KW"/>
</dbReference>
<organism evidence="3 4">
    <name type="scientific">Paenibacillus campinasensis</name>
    <dbReference type="NCBI Taxonomy" id="66347"/>
    <lineage>
        <taxon>Bacteria</taxon>
        <taxon>Bacillati</taxon>
        <taxon>Bacillota</taxon>
        <taxon>Bacilli</taxon>
        <taxon>Bacillales</taxon>
        <taxon>Paenibacillaceae</taxon>
        <taxon>Paenibacillus</taxon>
    </lineage>
</organism>
<dbReference type="Proteomes" id="UP000215596">
    <property type="component" value="Unassembled WGS sequence"/>
</dbReference>
<evidence type="ECO:0000313" key="4">
    <source>
        <dbReference type="Proteomes" id="UP000215596"/>
    </source>
</evidence>
<feature type="domain" description="SWIM-type" evidence="2">
    <location>
        <begin position="61"/>
        <end position="94"/>
    </location>
</feature>
<evidence type="ECO:0000313" key="3">
    <source>
        <dbReference type="EMBL" id="PAD78500.1"/>
    </source>
</evidence>
<name>A0A268EZF5_9BACL</name>
<dbReference type="EMBL" id="NPBY01000021">
    <property type="protein sequence ID" value="PAD78500.1"/>
    <property type="molecule type" value="Genomic_DNA"/>
</dbReference>
<proteinExistence type="predicted"/>
<evidence type="ECO:0000256" key="1">
    <source>
        <dbReference type="PROSITE-ProRule" id="PRU00325"/>
    </source>
</evidence>
<protein>
    <recommendedName>
        <fullName evidence="2">SWIM-type domain-containing protein</fullName>
    </recommendedName>
</protein>
<dbReference type="RefSeq" id="WP_095264377.1">
    <property type="nucleotide sequence ID" value="NZ_NPBY01000021.1"/>
</dbReference>
<keyword evidence="1" id="KW-0862">Zinc</keyword>
<comment type="caution">
    <text evidence="3">The sequence shown here is derived from an EMBL/GenBank/DDBJ whole genome shotgun (WGS) entry which is preliminary data.</text>
</comment>
<sequence length="540" mass="62508">MNSIPTIDDAQWQQLIQSTAEHFSDVTIKQGFQYFKLGRVRSTDTGEDGVIDAEVQGKELYRVRLNWNSLEDSECSCPVSKDCKHIVAVMMAYAQALGRSVHALANAHAAGFRSAVYAGQAAEEQRLRQAESVNWREKAEQLAEQPISAWYELFELCTASLGANANNSFYVKNALSSLHHIKPPLPAALDPLYELNAHLFVLGKLLKQPNAWASSGTYLGYHTHIAADQLLRVIGQIMAGGLAAAEAEAYRPRLDETLNRIRQHMLVEPRNRKYYAHTYIQFWLHWKRPLHPEPAAYEDELRHLQAAEAELGTALSKTHWLIAQGLMHFYLNRDDEALAAMEETRHQGDLPAGPILHFFQVLYNEAQWERLKRWLIRLGPMLESNITDHMRGYHAYWQAVVEQSPDALGDMWDTLRKMLPYSMDIYQEALIYYEEWRLWIDLQLSLKKEPLQFRVSELQPIEKNAPELLLPFYHQAVERYILHKNRDGYKAAVKLLKRLAKLYKRLKRQERWDLFITGLSVRHSRLRAFQEELRRGKLLS</sequence>
<keyword evidence="1" id="KW-0863">Zinc-finger</keyword>
<reference evidence="3 4" key="1">
    <citation type="submission" date="2017-07" db="EMBL/GenBank/DDBJ databases">
        <title>Isolation and whole genome analysis of endospore-forming bacteria from heroin.</title>
        <authorList>
            <person name="Kalinowski J."/>
            <person name="Ahrens B."/>
            <person name="Al-Dilaimi A."/>
            <person name="Winkler A."/>
            <person name="Wibberg D."/>
            <person name="Schleenbecker U."/>
            <person name="Ruckert C."/>
            <person name="Wolfel R."/>
            <person name="Grass G."/>
        </authorList>
    </citation>
    <scope>NUCLEOTIDE SEQUENCE [LARGE SCALE GENOMIC DNA]</scope>
    <source>
        <strain evidence="3 4">7537-G1</strain>
    </source>
</reference>
<accession>A0A268EZF5</accession>
<dbReference type="AlphaFoldDB" id="A0A268EZF5"/>
<keyword evidence="1" id="KW-0479">Metal-binding</keyword>
<dbReference type="OrthoDB" id="7593573at2"/>